<feature type="domain" description="HTH cro/C1-type" evidence="1">
    <location>
        <begin position="32"/>
        <end position="87"/>
    </location>
</feature>
<accession>A0ABY5NRX2</accession>
<evidence type="ECO:0000313" key="3">
    <source>
        <dbReference type="Proteomes" id="UP001317001"/>
    </source>
</evidence>
<name>A0ABY5NRX2_9FLAO</name>
<dbReference type="EMBL" id="CP102382">
    <property type="protein sequence ID" value="UUV21229.1"/>
    <property type="molecule type" value="Genomic_DNA"/>
</dbReference>
<dbReference type="PROSITE" id="PS50943">
    <property type="entry name" value="HTH_CROC1"/>
    <property type="match status" value="1"/>
</dbReference>
<dbReference type="CDD" id="cd00093">
    <property type="entry name" value="HTH_XRE"/>
    <property type="match status" value="1"/>
</dbReference>
<dbReference type="Pfam" id="PF01381">
    <property type="entry name" value="HTH_3"/>
    <property type="match status" value="1"/>
</dbReference>
<dbReference type="InterPro" id="IPR001387">
    <property type="entry name" value="Cro/C1-type_HTH"/>
</dbReference>
<keyword evidence="3" id="KW-1185">Reference proteome</keyword>
<evidence type="ECO:0000313" key="2">
    <source>
        <dbReference type="EMBL" id="UUV21229.1"/>
    </source>
</evidence>
<sequence length="172" mass="19860">MFTFVKIRKFTIVTAFLSIYQSFLAMKFSLQLQKIMHHFKLSTTEMADKINVPKATISHLISERNKPSLEFITKVHTTFPSINLEWLIYAKEPFLMAEKTSENNVLHPSPTYDLEKKSEPEIAIADENLTTNNENSSEKLITNEENILSFGSKKIDSIVIFYNDGSFKQYQP</sequence>
<protein>
    <submittedName>
        <fullName evidence="2">Helix-turn-helix domain-containing protein</fullName>
    </submittedName>
</protein>
<organism evidence="2 3">
    <name type="scientific">Paenimyroides aestuarii</name>
    <dbReference type="NCBI Taxonomy" id="2968490"/>
    <lineage>
        <taxon>Bacteria</taxon>
        <taxon>Pseudomonadati</taxon>
        <taxon>Bacteroidota</taxon>
        <taxon>Flavobacteriia</taxon>
        <taxon>Flavobacteriales</taxon>
        <taxon>Flavobacteriaceae</taxon>
        <taxon>Paenimyroides</taxon>
    </lineage>
</organism>
<dbReference type="InterPro" id="IPR010982">
    <property type="entry name" value="Lambda_DNA-bd_dom_sf"/>
</dbReference>
<dbReference type="SUPFAM" id="SSF47413">
    <property type="entry name" value="lambda repressor-like DNA-binding domains"/>
    <property type="match status" value="1"/>
</dbReference>
<gene>
    <name evidence="2" type="ORF">NPX36_13010</name>
</gene>
<proteinExistence type="predicted"/>
<dbReference type="RefSeq" id="WP_257499155.1">
    <property type="nucleotide sequence ID" value="NZ_CP102382.1"/>
</dbReference>
<evidence type="ECO:0000259" key="1">
    <source>
        <dbReference type="PROSITE" id="PS50943"/>
    </source>
</evidence>
<reference evidence="2 3" key="1">
    <citation type="submission" date="2022-08" db="EMBL/GenBank/DDBJ databases">
        <title>Myroides zhujiangensis sp. nov., a novel bacterium isolated from sediment in the Pearl River Estuary.</title>
        <authorList>
            <person name="Cui L."/>
        </authorList>
    </citation>
    <scope>NUCLEOTIDE SEQUENCE [LARGE SCALE GENOMIC DNA]</scope>
    <source>
        <strain evidence="2 3">SCSIO 72103</strain>
    </source>
</reference>
<dbReference type="Proteomes" id="UP001317001">
    <property type="component" value="Chromosome"/>
</dbReference>
<dbReference type="Gene3D" id="1.10.260.40">
    <property type="entry name" value="lambda repressor-like DNA-binding domains"/>
    <property type="match status" value="1"/>
</dbReference>